<feature type="domain" description="ABC3 transporter permease C-terminal" evidence="7">
    <location>
        <begin position="289"/>
        <end position="404"/>
    </location>
</feature>
<dbReference type="PANTHER" id="PTHR30572">
    <property type="entry name" value="MEMBRANE COMPONENT OF TRANSPORTER-RELATED"/>
    <property type="match status" value="1"/>
</dbReference>
<feature type="transmembrane region" description="Helical" evidence="6">
    <location>
        <begin position="377"/>
        <end position="400"/>
    </location>
</feature>
<dbReference type="STRING" id="1477437.SAMN05444682_103323"/>
<dbReference type="RefSeq" id="WP_090626097.1">
    <property type="nucleotide sequence ID" value="NZ_FOQO01000003.1"/>
</dbReference>
<dbReference type="EMBL" id="FOQO01000003">
    <property type="protein sequence ID" value="SFI33918.1"/>
    <property type="molecule type" value="Genomic_DNA"/>
</dbReference>
<reference evidence="9 10" key="1">
    <citation type="submission" date="2016-10" db="EMBL/GenBank/DDBJ databases">
        <authorList>
            <person name="de Groot N.N."/>
        </authorList>
    </citation>
    <scope>NUCLEOTIDE SEQUENCE [LARGE SCALE GENOMIC DNA]</scope>
    <source>
        <strain evidence="9 10">RK1</strain>
    </source>
</reference>
<evidence type="ECO:0000313" key="9">
    <source>
        <dbReference type="EMBL" id="SFI33918.1"/>
    </source>
</evidence>
<evidence type="ECO:0000313" key="10">
    <source>
        <dbReference type="Proteomes" id="UP000198670"/>
    </source>
</evidence>
<evidence type="ECO:0000256" key="1">
    <source>
        <dbReference type="ARBA" id="ARBA00004651"/>
    </source>
</evidence>
<gene>
    <name evidence="9" type="ORF">SAMN05444682_103323</name>
</gene>
<dbReference type="GO" id="GO:0022857">
    <property type="term" value="F:transmembrane transporter activity"/>
    <property type="evidence" value="ECO:0007669"/>
    <property type="project" value="TreeGrafter"/>
</dbReference>
<dbReference type="InterPro" id="IPR050250">
    <property type="entry name" value="Macrolide_Exporter_MacB"/>
</dbReference>
<feature type="transmembrane region" description="Helical" evidence="6">
    <location>
        <begin position="670"/>
        <end position="690"/>
    </location>
</feature>
<feature type="transmembrane region" description="Helical" evidence="6">
    <location>
        <begin position="711"/>
        <end position="736"/>
    </location>
</feature>
<dbReference type="OrthoDB" id="1451596at2"/>
<keyword evidence="5 6" id="KW-0472">Membrane</keyword>
<evidence type="ECO:0000256" key="5">
    <source>
        <dbReference type="ARBA" id="ARBA00023136"/>
    </source>
</evidence>
<dbReference type="GO" id="GO:0005886">
    <property type="term" value="C:plasma membrane"/>
    <property type="evidence" value="ECO:0007669"/>
    <property type="project" value="UniProtKB-SubCell"/>
</dbReference>
<keyword evidence="10" id="KW-1185">Reference proteome</keyword>
<evidence type="ECO:0000256" key="2">
    <source>
        <dbReference type="ARBA" id="ARBA00022475"/>
    </source>
</evidence>
<dbReference type="Pfam" id="PF12704">
    <property type="entry name" value="MacB_PCD"/>
    <property type="match status" value="1"/>
</dbReference>
<feature type="transmembrane region" description="Helical" evidence="6">
    <location>
        <begin position="421"/>
        <end position="445"/>
    </location>
</feature>
<evidence type="ECO:0000259" key="7">
    <source>
        <dbReference type="Pfam" id="PF02687"/>
    </source>
</evidence>
<comment type="subcellular location">
    <subcellularLocation>
        <location evidence="1">Cell membrane</location>
        <topology evidence="1">Multi-pass membrane protein</topology>
    </subcellularLocation>
</comment>
<dbReference type="Proteomes" id="UP000198670">
    <property type="component" value="Unassembled WGS sequence"/>
</dbReference>
<evidence type="ECO:0000256" key="3">
    <source>
        <dbReference type="ARBA" id="ARBA00022692"/>
    </source>
</evidence>
<feature type="transmembrane region" description="Helical" evidence="6">
    <location>
        <begin position="21"/>
        <end position="42"/>
    </location>
</feature>
<feature type="domain" description="ABC3 transporter permease C-terminal" evidence="7">
    <location>
        <begin position="673"/>
        <end position="786"/>
    </location>
</feature>
<name>A0A1I3HDQ7_9SPHI</name>
<dbReference type="PANTHER" id="PTHR30572:SF18">
    <property type="entry name" value="ABC-TYPE MACROLIDE FAMILY EXPORT SYSTEM PERMEASE COMPONENT 2"/>
    <property type="match status" value="1"/>
</dbReference>
<feature type="domain" description="MacB-like periplasmic core" evidence="8">
    <location>
        <begin position="20"/>
        <end position="237"/>
    </location>
</feature>
<organism evidence="9 10">
    <name type="scientific">Parapedobacter indicus</name>
    <dbReference type="NCBI Taxonomy" id="1477437"/>
    <lineage>
        <taxon>Bacteria</taxon>
        <taxon>Pseudomonadati</taxon>
        <taxon>Bacteroidota</taxon>
        <taxon>Sphingobacteriia</taxon>
        <taxon>Sphingobacteriales</taxon>
        <taxon>Sphingobacteriaceae</taxon>
        <taxon>Parapedobacter</taxon>
    </lineage>
</organism>
<dbReference type="Pfam" id="PF02687">
    <property type="entry name" value="FtsX"/>
    <property type="match status" value="2"/>
</dbReference>
<sequence>MITNYFKTTWRNLMKKKAFSFINILGLTIGITVCLMIFVYIVNEFSVDRFHVNNDRIYRVMRGVGIEGGQQSIVAYLSGPYAPALSNDFSEEIEEIVRVNPTEGLVTIGDRSFREKRIYDVDSNFFNLFSFSLVQGDATTALSDPTSVVLTESTAKKYFGSADKAMNQLIELDKTLQLRVTAIAKDVPSNSHLEFDLLVPLANYQASNLMNVWINNGLYTYVRLAPNVTEGQLENRFPEFMEKYMGHDMKEYGYRFSLSLTPLKDVYFERFSFDQAKHGDKQVVYIFISVALLILLIGCINYVNLSVVQSVDRSKEVGLRKVLGAQRKGLAWQFIGESVLLTFMSCILSIGLLTMLLPGYNLLLGYPLTVNWGTWPIWTFLAGVVVVVGFLAGSYPALFLSSFSPVQALKGKLRVGKGGTVFREGLVIFQFCISIFLIIGTIVIAKQLYYVKNKQLGYHAEQVVIVRIDNDDFYVNRNRFKNALQGEPSVVSVSLMSGEPGGFFDGQMFEVEEHTEKRRSRSEFADFEFVETMGLTLIAGRDLSPEYPTDSTAAALINRTAAASFGWTPEQAIGKWIRNTIRDSERRHIVGVVEDFNFLSLKENIEPLIIAPYPDHRVALVKTIGGNIKQSLAAIKQAYEQAVPGYPFAYEFLDQQFDELYRTDLRQQRLLTIFAGLAIFIACLGLFGLASFTTVKRFKEIGVRKVLGSSVTGIIVLLTRGLLRPVLVATCIVIPASYLAMNHWLRDFAYRTTLDWWVFALAAVVTFVIALLTVGMQALKAAIANPIDSLRDE</sequence>
<evidence type="ECO:0000259" key="8">
    <source>
        <dbReference type="Pfam" id="PF12704"/>
    </source>
</evidence>
<keyword evidence="3 6" id="KW-0812">Transmembrane</keyword>
<dbReference type="InterPro" id="IPR025857">
    <property type="entry name" value="MacB_PCD"/>
</dbReference>
<keyword evidence="2" id="KW-1003">Cell membrane</keyword>
<feature type="transmembrane region" description="Helical" evidence="6">
    <location>
        <begin position="283"/>
        <end position="308"/>
    </location>
</feature>
<evidence type="ECO:0000256" key="6">
    <source>
        <dbReference type="SAM" id="Phobius"/>
    </source>
</evidence>
<dbReference type="InterPro" id="IPR003838">
    <property type="entry name" value="ABC3_permease_C"/>
</dbReference>
<protein>
    <submittedName>
        <fullName evidence="9">Putative ABC transport system permease protein</fullName>
    </submittedName>
</protein>
<keyword evidence="4 6" id="KW-1133">Transmembrane helix</keyword>
<dbReference type="AlphaFoldDB" id="A0A1I3HDQ7"/>
<feature type="transmembrane region" description="Helical" evidence="6">
    <location>
        <begin position="756"/>
        <end position="774"/>
    </location>
</feature>
<accession>A0A1I3HDQ7</accession>
<evidence type="ECO:0000256" key="4">
    <source>
        <dbReference type="ARBA" id="ARBA00022989"/>
    </source>
</evidence>
<proteinExistence type="predicted"/>
<feature type="transmembrane region" description="Helical" evidence="6">
    <location>
        <begin position="329"/>
        <end position="357"/>
    </location>
</feature>